<evidence type="ECO:0000313" key="6">
    <source>
        <dbReference type="Proteomes" id="UP000541444"/>
    </source>
</evidence>
<dbReference type="GO" id="GO:0008270">
    <property type="term" value="F:zinc ion binding"/>
    <property type="evidence" value="ECO:0007669"/>
    <property type="project" value="UniProtKB-KW"/>
</dbReference>
<evidence type="ECO:0000256" key="2">
    <source>
        <dbReference type="ARBA" id="ARBA00022771"/>
    </source>
</evidence>
<dbReference type="EMBL" id="JACGCM010000560">
    <property type="protein sequence ID" value="KAF6170709.1"/>
    <property type="molecule type" value="Genomic_DNA"/>
</dbReference>
<dbReference type="GO" id="GO:0004842">
    <property type="term" value="F:ubiquitin-protein transferase activity"/>
    <property type="evidence" value="ECO:0007669"/>
    <property type="project" value="TreeGrafter"/>
</dbReference>
<keyword evidence="6" id="KW-1185">Reference proteome</keyword>
<proteinExistence type="predicted"/>
<dbReference type="OrthoDB" id="1711136at2759"/>
<reference evidence="5 6" key="1">
    <citation type="journal article" date="2020" name="IScience">
        <title>Genome Sequencing of the Endangered Kingdonia uniflora (Circaeasteraceae, Ranunculales) Reveals Potential Mechanisms of Evolutionary Specialization.</title>
        <authorList>
            <person name="Sun Y."/>
            <person name="Deng T."/>
            <person name="Zhang A."/>
            <person name="Moore M.J."/>
            <person name="Landis J.B."/>
            <person name="Lin N."/>
            <person name="Zhang H."/>
            <person name="Zhang X."/>
            <person name="Huang J."/>
            <person name="Zhang X."/>
            <person name="Sun H."/>
            <person name="Wang H."/>
        </authorList>
    </citation>
    <scope>NUCLEOTIDE SEQUENCE [LARGE SCALE GENOMIC DNA]</scope>
    <source>
        <strain evidence="5">TB1705</strain>
        <tissue evidence="5">Leaf</tissue>
    </source>
</reference>
<accession>A0A7J7NU79</accession>
<evidence type="ECO:0000313" key="5">
    <source>
        <dbReference type="EMBL" id="KAF6170709.1"/>
    </source>
</evidence>
<dbReference type="Pfam" id="PF13920">
    <property type="entry name" value="zf-C3HC4_3"/>
    <property type="match status" value="1"/>
</dbReference>
<evidence type="ECO:0000256" key="3">
    <source>
        <dbReference type="ARBA" id="ARBA00022833"/>
    </source>
</evidence>
<gene>
    <name evidence="5" type="ORF">GIB67_015661</name>
</gene>
<keyword evidence="3" id="KW-0862">Zinc</keyword>
<name>A0A7J7NU79_9MAGN</name>
<evidence type="ECO:0000256" key="1">
    <source>
        <dbReference type="ARBA" id="ARBA00022723"/>
    </source>
</evidence>
<protein>
    <recommendedName>
        <fullName evidence="7">RING-type domain-containing protein</fullName>
    </recommendedName>
</protein>
<evidence type="ECO:0000256" key="4">
    <source>
        <dbReference type="SAM" id="Coils"/>
    </source>
</evidence>
<feature type="coiled-coil region" evidence="4">
    <location>
        <begin position="117"/>
        <end position="165"/>
    </location>
</feature>
<dbReference type="PANTHER" id="PTHR42647">
    <property type="entry name" value="SBP (S-RIBONUCLEASE BINDING PROTEIN) FAMILY PROTEIN"/>
    <property type="match status" value="1"/>
</dbReference>
<dbReference type="FunFam" id="3.30.40.10:FF:000239">
    <property type="entry name" value="probable BOI-related E3 ubiquitin-protein ligase 2"/>
    <property type="match status" value="1"/>
</dbReference>
<keyword evidence="2" id="KW-0863">Zinc-finger</keyword>
<dbReference type="PIRSF" id="PIRSF036836">
    <property type="entry name" value="RNase_bind_SBP1"/>
    <property type="match status" value="1"/>
</dbReference>
<dbReference type="InterPro" id="IPR013083">
    <property type="entry name" value="Znf_RING/FYVE/PHD"/>
</dbReference>
<dbReference type="Gene3D" id="3.30.40.10">
    <property type="entry name" value="Zinc/RING finger domain, C3HC4 (zinc finger)"/>
    <property type="match status" value="1"/>
</dbReference>
<dbReference type="Proteomes" id="UP000541444">
    <property type="component" value="Unassembled WGS sequence"/>
</dbReference>
<organism evidence="5 6">
    <name type="scientific">Kingdonia uniflora</name>
    <dbReference type="NCBI Taxonomy" id="39325"/>
    <lineage>
        <taxon>Eukaryota</taxon>
        <taxon>Viridiplantae</taxon>
        <taxon>Streptophyta</taxon>
        <taxon>Embryophyta</taxon>
        <taxon>Tracheophyta</taxon>
        <taxon>Spermatophyta</taxon>
        <taxon>Magnoliopsida</taxon>
        <taxon>Ranunculales</taxon>
        <taxon>Circaeasteraceae</taxon>
        <taxon>Kingdonia</taxon>
    </lineage>
</organism>
<dbReference type="AlphaFoldDB" id="A0A7J7NU79"/>
<keyword evidence="1" id="KW-0479">Metal-binding</keyword>
<dbReference type="PANTHER" id="PTHR42647:SF22">
    <property type="entry name" value="BOI-RELATED E3 UBIQUITIN-PROTEIN LIGASE 2-RELATED"/>
    <property type="match status" value="1"/>
</dbReference>
<evidence type="ECO:0008006" key="7">
    <source>
        <dbReference type="Google" id="ProtNLM"/>
    </source>
</evidence>
<sequence length="252" mass="28799">MGISMYGSQQEWMMMMETGIGGNGFCDFYPYVQQEPQQMVQAQGVVGSNSSPVSMGFSQSFAANAEKQNQEIDQFIALQSQRLRRGLQEQKAQHVSTLMRKLEPKTLSLLQQKDGDLLRLNQRSMELANYLQKLEMENQTWQRQAKENEAMAISLNKTLEQLKQNTCCSSNVADDAESCCEFTHEGSQRDKKKKKKMKMKMKMSCKGCNAQQSCMLFLPCRHLCSCKNCEFFFDYCPVCKTVKKACIEVFLA</sequence>
<comment type="caution">
    <text evidence="5">The sequence shown here is derived from an EMBL/GenBank/DDBJ whole genome shotgun (WGS) entry which is preliminary data.</text>
</comment>
<keyword evidence="4" id="KW-0175">Coiled coil</keyword>